<name>A0A1W1HG79_9BACT</name>
<accession>A0A1W1HG79</accession>
<protein>
    <submittedName>
        <fullName evidence="1">Uncharacterized protein</fullName>
    </submittedName>
</protein>
<keyword evidence="2" id="KW-1185">Reference proteome</keyword>
<dbReference type="Proteomes" id="UP000191931">
    <property type="component" value="Unassembled WGS sequence"/>
</dbReference>
<evidence type="ECO:0000313" key="1">
    <source>
        <dbReference type="EMBL" id="SLM31446.1"/>
    </source>
</evidence>
<organism evidence="1 2">
    <name type="scientific">Desulfamplus magnetovallimortis</name>
    <dbReference type="NCBI Taxonomy" id="1246637"/>
    <lineage>
        <taxon>Bacteria</taxon>
        <taxon>Pseudomonadati</taxon>
        <taxon>Thermodesulfobacteriota</taxon>
        <taxon>Desulfobacteria</taxon>
        <taxon>Desulfobacterales</taxon>
        <taxon>Desulfobacteraceae</taxon>
        <taxon>Desulfamplus</taxon>
    </lineage>
</organism>
<dbReference type="EMBL" id="FWEV01000264">
    <property type="protein sequence ID" value="SLM31446.1"/>
    <property type="molecule type" value="Genomic_DNA"/>
</dbReference>
<gene>
    <name evidence="1" type="ORF">MTBBW1_3360002</name>
</gene>
<evidence type="ECO:0000313" key="2">
    <source>
        <dbReference type="Proteomes" id="UP000191931"/>
    </source>
</evidence>
<reference evidence="1 2" key="1">
    <citation type="submission" date="2017-03" db="EMBL/GenBank/DDBJ databases">
        <authorList>
            <person name="Afonso C.L."/>
            <person name="Miller P.J."/>
            <person name="Scott M.A."/>
            <person name="Spackman E."/>
            <person name="Goraichik I."/>
            <person name="Dimitrov K.M."/>
            <person name="Suarez D.L."/>
            <person name="Swayne D.E."/>
        </authorList>
    </citation>
    <scope>NUCLEOTIDE SEQUENCE [LARGE SCALE GENOMIC DNA]</scope>
    <source>
        <strain evidence="1">PRJEB14757</strain>
    </source>
</reference>
<proteinExistence type="predicted"/>
<sequence length="53" mass="5986">MSKDQLEAIKQYMSQSPLIGAVFLTNLDYRNLEINEAESQSPLIGAVFLTRKI</sequence>
<dbReference type="AlphaFoldDB" id="A0A1W1HG79"/>